<dbReference type="EMBL" id="SJPY01000002">
    <property type="protein sequence ID" value="TWU44410.1"/>
    <property type="molecule type" value="Genomic_DNA"/>
</dbReference>
<dbReference type="Proteomes" id="UP000315471">
    <property type="component" value="Unassembled WGS sequence"/>
</dbReference>
<evidence type="ECO:0000313" key="1">
    <source>
        <dbReference type="EMBL" id="TWU44410.1"/>
    </source>
</evidence>
<keyword evidence="2" id="KW-1185">Reference proteome</keyword>
<evidence type="ECO:0000313" key="2">
    <source>
        <dbReference type="Proteomes" id="UP000315471"/>
    </source>
</evidence>
<reference evidence="1 2" key="1">
    <citation type="submission" date="2019-02" db="EMBL/GenBank/DDBJ databases">
        <title>Deep-cultivation of Planctomycetes and their phenomic and genomic characterization uncovers novel biology.</title>
        <authorList>
            <person name="Wiegand S."/>
            <person name="Jogler M."/>
            <person name="Boedeker C."/>
            <person name="Pinto D."/>
            <person name="Vollmers J."/>
            <person name="Rivas-Marin E."/>
            <person name="Kohn T."/>
            <person name="Peeters S.H."/>
            <person name="Heuer A."/>
            <person name="Rast P."/>
            <person name="Oberbeckmann S."/>
            <person name="Bunk B."/>
            <person name="Jeske O."/>
            <person name="Meyerdierks A."/>
            <person name="Storesund J.E."/>
            <person name="Kallscheuer N."/>
            <person name="Luecker S."/>
            <person name="Lage O.M."/>
            <person name="Pohl T."/>
            <person name="Merkel B.J."/>
            <person name="Hornburger P."/>
            <person name="Mueller R.-W."/>
            <person name="Bruemmer F."/>
            <person name="Labrenz M."/>
            <person name="Spormann A.M."/>
            <person name="Op Den Camp H."/>
            <person name="Overmann J."/>
            <person name="Amann R."/>
            <person name="Jetten M.S.M."/>
            <person name="Mascher T."/>
            <person name="Medema M.H."/>
            <person name="Devos D.P."/>
            <person name="Kaster A.-K."/>
            <person name="Ovreas L."/>
            <person name="Rohde M."/>
            <person name="Galperin M.Y."/>
            <person name="Jogler C."/>
        </authorList>
    </citation>
    <scope>NUCLEOTIDE SEQUENCE [LARGE SCALE GENOMIC DNA]</scope>
    <source>
        <strain evidence="1 2">Q31b</strain>
    </source>
</reference>
<organism evidence="1 2">
    <name type="scientific">Novipirellula aureliae</name>
    <dbReference type="NCBI Taxonomy" id="2527966"/>
    <lineage>
        <taxon>Bacteria</taxon>
        <taxon>Pseudomonadati</taxon>
        <taxon>Planctomycetota</taxon>
        <taxon>Planctomycetia</taxon>
        <taxon>Pirellulales</taxon>
        <taxon>Pirellulaceae</taxon>
        <taxon>Novipirellula</taxon>
    </lineage>
</organism>
<proteinExistence type="predicted"/>
<accession>A0A5C6E6J1</accession>
<protein>
    <submittedName>
        <fullName evidence="1">Uncharacterized protein</fullName>
    </submittedName>
</protein>
<sequence>MRRDLCGSTLVKKRDRASSSLQIQTRRYSQAACPLLAKFEISVTKRSNELYERFTYFLDADDWLF</sequence>
<dbReference type="AlphaFoldDB" id="A0A5C6E6J1"/>
<gene>
    <name evidence="1" type="ORF">Q31b_19460</name>
</gene>
<name>A0A5C6E6J1_9BACT</name>
<comment type="caution">
    <text evidence="1">The sequence shown here is derived from an EMBL/GenBank/DDBJ whole genome shotgun (WGS) entry which is preliminary data.</text>
</comment>